<comment type="caution">
    <text evidence="2">The sequence shown here is derived from an EMBL/GenBank/DDBJ whole genome shotgun (WGS) entry which is preliminary data.</text>
</comment>
<protein>
    <submittedName>
        <fullName evidence="2">Uncharacterized protein</fullName>
    </submittedName>
</protein>
<feature type="compositionally biased region" description="Polar residues" evidence="1">
    <location>
        <begin position="650"/>
        <end position="668"/>
    </location>
</feature>
<feature type="compositionally biased region" description="Basic residues" evidence="1">
    <location>
        <begin position="685"/>
        <end position="695"/>
    </location>
</feature>
<feature type="compositionally biased region" description="Basic and acidic residues" evidence="1">
    <location>
        <begin position="376"/>
        <end position="386"/>
    </location>
</feature>
<dbReference type="InterPro" id="IPR011333">
    <property type="entry name" value="SKP1/BTB/POZ_sf"/>
</dbReference>
<dbReference type="Proteomes" id="UP001213000">
    <property type="component" value="Unassembled WGS sequence"/>
</dbReference>
<evidence type="ECO:0000313" key="2">
    <source>
        <dbReference type="EMBL" id="KAJ3569233.1"/>
    </source>
</evidence>
<sequence length="715" mass="77607">MEEEKFRKMHMGSSRAIGSYEVPKNYKGEVHVEITLRFSDSDELSFPTTSHQSITTALEQSLDASSFVDSKFYLFSTRIRGRPAHPRAVFARSALLIDRSPYLRDMVSLEATEARGTPCDLRDDVPEEITRLDAEAFDYDDDSDLEDEDDEADVDTCKQNRTVNTAGHSATTDETNTKPAAQLRQQVMPRSSYQDGRAFAINGTAYKTWKAFIYYAYTNEIHFDELKSQRVQCTSRKAVEPATRNNVRCSPKSMYRLAESAKIPQLRSTARSGILNGLSQSNIVTELFSAFTSKYPDIIELEVDYLLKNFTEDVAIRFDDMLESILLEGNRARFFEVLAFTMRRLRGISAADAWAALRRRAPKPIIRQASIARSPRNPDGEERKPEFNGPIVVANIDKAAGPPLEEKDGKEQTEEAKVEKGEGNGDEEAKAMKDTEEPKKKLDEAQPSVVDGAEKEVENADGKDKEKGGKNSERSGSGFWGGLGLGGGGWGSWSKPGEGSNWDSFVKSGGGGWGLGPSGDRGESEVSKSNSSGLSGWGSMSTPSKFSVPTAGEKKSSPDEPTPRMASQPSPKLPSLSSSGQSSIFPTHNPVEGLLDSTTSQTVSSTSPAHCENNATRLPSTVKSSVPLPIPSVDGAVEKVPETGGAEVITDTTSAEGVDQTTQGTSASDEPPNASAEDILAIPVKVKKGKKGKKKGAADDDNADDGGKKKKKKKK</sequence>
<gene>
    <name evidence="2" type="ORF">NP233_g5179</name>
</gene>
<feature type="compositionally biased region" description="Basic and acidic residues" evidence="1">
    <location>
        <begin position="404"/>
        <end position="444"/>
    </location>
</feature>
<reference evidence="2" key="1">
    <citation type="submission" date="2022-07" db="EMBL/GenBank/DDBJ databases">
        <title>Genome Sequence of Leucocoprinus birnbaumii.</title>
        <authorList>
            <person name="Buettner E."/>
        </authorList>
    </citation>
    <scope>NUCLEOTIDE SEQUENCE</scope>
    <source>
        <strain evidence="2">VT141</strain>
    </source>
</reference>
<dbReference type="Gene3D" id="3.30.710.10">
    <property type="entry name" value="Potassium Channel Kv1.1, Chain A"/>
    <property type="match status" value="1"/>
</dbReference>
<feature type="compositionally biased region" description="Low complexity" evidence="1">
    <location>
        <begin position="567"/>
        <end position="583"/>
    </location>
</feature>
<proteinExistence type="predicted"/>
<accession>A0AAD5VTC8</accession>
<feature type="compositionally biased region" description="Gly residues" evidence="1">
    <location>
        <begin position="508"/>
        <end position="519"/>
    </location>
</feature>
<feature type="compositionally biased region" description="Polar residues" evidence="1">
    <location>
        <begin position="613"/>
        <end position="624"/>
    </location>
</feature>
<feature type="region of interest" description="Disordered" evidence="1">
    <location>
        <begin position="368"/>
        <end position="715"/>
    </location>
</feature>
<evidence type="ECO:0000256" key="1">
    <source>
        <dbReference type="SAM" id="MobiDB-lite"/>
    </source>
</evidence>
<feature type="compositionally biased region" description="Polar residues" evidence="1">
    <location>
        <begin position="527"/>
        <end position="547"/>
    </location>
</feature>
<keyword evidence="3" id="KW-1185">Reference proteome</keyword>
<evidence type="ECO:0000313" key="3">
    <source>
        <dbReference type="Proteomes" id="UP001213000"/>
    </source>
</evidence>
<feature type="compositionally biased region" description="Low complexity" evidence="1">
    <location>
        <begin position="597"/>
        <end position="607"/>
    </location>
</feature>
<feature type="compositionally biased region" description="Basic and acidic residues" evidence="1">
    <location>
        <begin position="552"/>
        <end position="562"/>
    </location>
</feature>
<dbReference type="EMBL" id="JANIEX010000299">
    <property type="protein sequence ID" value="KAJ3569233.1"/>
    <property type="molecule type" value="Genomic_DNA"/>
</dbReference>
<organism evidence="2 3">
    <name type="scientific">Leucocoprinus birnbaumii</name>
    <dbReference type="NCBI Taxonomy" id="56174"/>
    <lineage>
        <taxon>Eukaryota</taxon>
        <taxon>Fungi</taxon>
        <taxon>Dikarya</taxon>
        <taxon>Basidiomycota</taxon>
        <taxon>Agaricomycotina</taxon>
        <taxon>Agaricomycetes</taxon>
        <taxon>Agaricomycetidae</taxon>
        <taxon>Agaricales</taxon>
        <taxon>Agaricineae</taxon>
        <taxon>Agaricaceae</taxon>
        <taxon>Leucocoprinus</taxon>
    </lineage>
</organism>
<name>A0AAD5VTC8_9AGAR</name>
<dbReference type="AlphaFoldDB" id="A0AAD5VTC8"/>
<feature type="compositionally biased region" description="Gly residues" evidence="1">
    <location>
        <begin position="478"/>
        <end position="491"/>
    </location>
</feature>
<feature type="compositionally biased region" description="Basic and acidic residues" evidence="1">
    <location>
        <begin position="452"/>
        <end position="473"/>
    </location>
</feature>